<accession>A0ABR4BXG0</accession>
<evidence type="ECO:0000313" key="3">
    <source>
        <dbReference type="Proteomes" id="UP001595075"/>
    </source>
</evidence>
<comment type="caution">
    <text evidence="2">The sequence shown here is derived from an EMBL/GenBank/DDBJ whole genome shotgun (WGS) entry which is preliminary data.</text>
</comment>
<protein>
    <submittedName>
        <fullName evidence="2">Uncharacterized protein</fullName>
    </submittedName>
</protein>
<keyword evidence="3" id="KW-1185">Reference proteome</keyword>
<dbReference type="Proteomes" id="UP001595075">
    <property type="component" value="Unassembled WGS sequence"/>
</dbReference>
<feature type="compositionally biased region" description="Polar residues" evidence="1">
    <location>
        <begin position="46"/>
        <end position="61"/>
    </location>
</feature>
<evidence type="ECO:0000256" key="1">
    <source>
        <dbReference type="SAM" id="MobiDB-lite"/>
    </source>
</evidence>
<feature type="region of interest" description="Disordered" evidence="1">
    <location>
        <begin position="105"/>
        <end position="159"/>
    </location>
</feature>
<feature type="compositionally biased region" description="Polar residues" evidence="1">
    <location>
        <begin position="108"/>
        <end position="117"/>
    </location>
</feature>
<reference evidence="2 3" key="1">
    <citation type="journal article" date="2024" name="Commun. Biol.">
        <title>Comparative genomic analysis of thermophilic fungi reveals convergent evolutionary adaptations and gene losses.</title>
        <authorList>
            <person name="Steindorff A.S."/>
            <person name="Aguilar-Pontes M.V."/>
            <person name="Robinson A.J."/>
            <person name="Andreopoulos B."/>
            <person name="LaButti K."/>
            <person name="Kuo A."/>
            <person name="Mondo S."/>
            <person name="Riley R."/>
            <person name="Otillar R."/>
            <person name="Haridas S."/>
            <person name="Lipzen A."/>
            <person name="Grimwood J."/>
            <person name="Schmutz J."/>
            <person name="Clum A."/>
            <person name="Reid I.D."/>
            <person name="Moisan M.C."/>
            <person name="Butler G."/>
            <person name="Nguyen T.T.M."/>
            <person name="Dewar K."/>
            <person name="Conant G."/>
            <person name="Drula E."/>
            <person name="Henrissat B."/>
            <person name="Hansel C."/>
            <person name="Singer S."/>
            <person name="Hutchinson M.I."/>
            <person name="de Vries R.P."/>
            <person name="Natvig D.O."/>
            <person name="Powell A.J."/>
            <person name="Tsang A."/>
            <person name="Grigoriev I.V."/>
        </authorList>
    </citation>
    <scope>NUCLEOTIDE SEQUENCE [LARGE SCALE GENOMIC DNA]</scope>
    <source>
        <strain evidence="2 3">CBS 494.80</strain>
    </source>
</reference>
<feature type="region of interest" description="Disordered" evidence="1">
    <location>
        <begin position="38"/>
        <end position="61"/>
    </location>
</feature>
<name>A0ABR4BXG0_9HELO</name>
<organism evidence="2 3">
    <name type="scientific">Oculimacula yallundae</name>
    <dbReference type="NCBI Taxonomy" id="86028"/>
    <lineage>
        <taxon>Eukaryota</taxon>
        <taxon>Fungi</taxon>
        <taxon>Dikarya</taxon>
        <taxon>Ascomycota</taxon>
        <taxon>Pezizomycotina</taxon>
        <taxon>Leotiomycetes</taxon>
        <taxon>Helotiales</taxon>
        <taxon>Ploettnerulaceae</taxon>
        <taxon>Oculimacula</taxon>
    </lineage>
</organism>
<evidence type="ECO:0000313" key="2">
    <source>
        <dbReference type="EMBL" id="KAL2062338.1"/>
    </source>
</evidence>
<proteinExistence type="predicted"/>
<dbReference type="EMBL" id="JAZHXI010000017">
    <property type="protein sequence ID" value="KAL2062338.1"/>
    <property type="molecule type" value="Genomic_DNA"/>
</dbReference>
<gene>
    <name evidence="2" type="ORF">VTL71DRAFT_6604</name>
</gene>
<sequence>MLILLRFAAFHCTSSPGIHVFPSTQDLFNRTPVGMTASERRKAEARNNQTQNPPNSKSSSVCRFVCSGAEAETETGTRYLTIPPGCTTLPRQGYPKAVECKRSFVKRSVSSPSNDTPPSEKRNPAPSQIYADKQDTLLVPARNKGKKYKNNSWGPVDLN</sequence>